<proteinExistence type="predicted"/>
<evidence type="ECO:0000313" key="4">
    <source>
        <dbReference type="Ensembl" id="ENSSMRP00000023842.1"/>
    </source>
</evidence>
<feature type="compositionally biased region" description="Polar residues" evidence="3">
    <location>
        <begin position="27"/>
        <end position="36"/>
    </location>
</feature>
<evidence type="ECO:0000256" key="2">
    <source>
        <dbReference type="SAM" id="Coils"/>
    </source>
</evidence>
<dbReference type="GeneTree" id="ENSGT00390000011228"/>
<keyword evidence="1 2" id="KW-0175">Coiled coil</keyword>
<dbReference type="Pfam" id="PF06625">
    <property type="entry name" value="DUF1151"/>
    <property type="match status" value="1"/>
</dbReference>
<reference evidence="4" key="2">
    <citation type="submission" date="2025-09" db="UniProtKB">
        <authorList>
            <consortium name="Ensembl"/>
        </authorList>
    </citation>
    <scope>IDENTIFICATION</scope>
</reference>
<dbReference type="AlphaFoldDB" id="A0A8D0DZ94"/>
<protein>
    <recommendedName>
        <fullName evidence="6">Family with sequence similarity 107 member A</fullName>
    </recommendedName>
</protein>
<name>A0A8D0DZ94_SALMN</name>
<dbReference type="Proteomes" id="UP000694421">
    <property type="component" value="Unplaced"/>
</dbReference>
<sequence>KWACVITLVVYRKEGRKKGRKKERNPRTLSLGSPSSYKGEYRTQKSSLNPEGDSTSSECGTYQVSERHKSFIEPKKLANPVKESRYHRDLHRELLFTQRRGLLPEHKPELQRVLEARRIKQLKQQEESQKPLTDLEEELRKRQQKLEQYERELVLKGEQEGRPEFILVKESLKKIKLTTETDIRQT</sequence>
<evidence type="ECO:0008006" key="6">
    <source>
        <dbReference type="Google" id="ProtNLM"/>
    </source>
</evidence>
<reference evidence="4" key="1">
    <citation type="submission" date="2025-08" db="UniProtKB">
        <authorList>
            <consortium name="Ensembl"/>
        </authorList>
    </citation>
    <scope>IDENTIFICATION</scope>
</reference>
<dbReference type="InterPro" id="IPR009533">
    <property type="entry name" value="FAM107"/>
</dbReference>
<feature type="compositionally biased region" description="Polar residues" evidence="3">
    <location>
        <begin position="44"/>
        <end position="62"/>
    </location>
</feature>
<dbReference type="Ensembl" id="ENSSMRT00000027933.1">
    <property type="protein sequence ID" value="ENSSMRP00000023842.1"/>
    <property type="gene ID" value="ENSSMRG00000018500.1"/>
</dbReference>
<organism evidence="4 5">
    <name type="scientific">Salvator merianae</name>
    <name type="common">Argentine black and white tegu</name>
    <name type="synonym">Tupinambis merianae</name>
    <dbReference type="NCBI Taxonomy" id="96440"/>
    <lineage>
        <taxon>Eukaryota</taxon>
        <taxon>Metazoa</taxon>
        <taxon>Chordata</taxon>
        <taxon>Craniata</taxon>
        <taxon>Vertebrata</taxon>
        <taxon>Euteleostomi</taxon>
        <taxon>Lepidosauria</taxon>
        <taxon>Squamata</taxon>
        <taxon>Bifurcata</taxon>
        <taxon>Unidentata</taxon>
        <taxon>Episquamata</taxon>
        <taxon>Laterata</taxon>
        <taxon>Teiioidea</taxon>
        <taxon>Teiidae</taxon>
        <taxon>Salvator</taxon>
    </lineage>
</organism>
<accession>A0A8D0DZ94</accession>
<dbReference type="PANTHER" id="PTHR16768">
    <property type="entry name" value="DOWN REGULATED IN RENAL CARCINOMA 1/TU3A"/>
    <property type="match status" value="1"/>
</dbReference>
<evidence type="ECO:0000256" key="3">
    <source>
        <dbReference type="SAM" id="MobiDB-lite"/>
    </source>
</evidence>
<feature type="coiled-coil region" evidence="2">
    <location>
        <begin position="132"/>
        <end position="159"/>
    </location>
</feature>
<evidence type="ECO:0000313" key="5">
    <source>
        <dbReference type="Proteomes" id="UP000694421"/>
    </source>
</evidence>
<keyword evidence="5" id="KW-1185">Reference proteome</keyword>
<feature type="compositionally biased region" description="Basic residues" evidence="3">
    <location>
        <begin position="14"/>
        <end position="24"/>
    </location>
</feature>
<feature type="region of interest" description="Disordered" evidence="3">
    <location>
        <begin position="14"/>
        <end position="62"/>
    </location>
</feature>
<dbReference type="PANTHER" id="PTHR16768:SF1">
    <property type="entry name" value="PROTEIN FAM107B"/>
    <property type="match status" value="1"/>
</dbReference>
<evidence type="ECO:0000256" key="1">
    <source>
        <dbReference type="ARBA" id="ARBA00023054"/>
    </source>
</evidence>